<dbReference type="GeneID" id="36558906"/>
<feature type="region of interest" description="Disordered" evidence="1">
    <location>
        <begin position="1"/>
        <end position="28"/>
    </location>
</feature>
<dbReference type="OrthoDB" id="10256055at2759"/>
<gene>
    <name evidence="2" type="ORF">P170DRAFT_451649</name>
</gene>
<sequence length="345" mass="38419">MVPIALSSPATGPPRVVGPATKTATRPADALPQWLVDSSQIDDREPFDAKKHLSFQSPSRIYTMKEIGLEGQGISPHAVSEPFSLFTEEAVRQMRAEIFSPDVLDHCRFASTFNQNMIRGMGPVRAPFTYDAWNSPELLAKISQVAGLDLVPVFDHDIANINISVGGGGDQLTPPRNEPLDDDLSSVAWHYDSFPFVCVTMISNCEGMVGGETALRTGTGEVMKVRGPAMGTAVVMQGRYIEHQALKALGGRERISMVTAFRPKSPFVKDESILTGVRGISVLSDLYSQYTEYRLDILEERVRARQKFERQRQVAKRQFDTADMRDWLTEQKEFIEAMLTELHEP</sequence>
<comment type="caution">
    <text evidence="2">The sequence shown here is derived from an EMBL/GenBank/DDBJ whole genome shotgun (WGS) entry which is preliminary data.</text>
</comment>
<evidence type="ECO:0000256" key="1">
    <source>
        <dbReference type="SAM" id="MobiDB-lite"/>
    </source>
</evidence>
<dbReference type="EMBL" id="MSFO01000001">
    <property type="protein sequence ID" value="PLB53591.1"/>
    <property type="molecule type" value="Genomic_DNA"/>
</dbReference>
<dbReference type="PANTHER" id="PTHR41677">
    <property type="entry name" value="YALI0B19030P"/>
    <property type="match status" value="1"/>
</dbReference>
<evidence type="ECO:0000313" key="3">
    <source>
        <dbReference type="Proteomes" id="UP000234275"/>
    </source>
</evidence>
<dbReference type="RefSeq" id="XP_024708893.1">
    <property type="nucleotide sequence ID" value="XM_024851207.1"/>
</dbReference>
<organism evidence="2 3">
    <name type="scientific">Aspergillus steynii IBT 23096</name>
    <dbReference type="NCBI Taxonomy" id="1392250"/>
    <lineage>
        <taxon>Eukaryota</taxon>
        <taxon>Fungi</taxon>
        <taxon>Dikarya</taxon>
        <taxon>Ascomycota</taxon>
        <taxon>Pezizomycotina</taxon>
        <taxon>Eurotiomycetes</taxon>
        <taxon>Eurotiomycetidae</taxon>
        <taxon>Eurotiales</taxon>
        <taxon>Aspergillaceae</taxon>
        <taxon>Aspergillus</taxon>
        <taxon>Aspergillus subgen. Circumdati</taxon>
    </lineage>
</organism>
<keyword evidence="3" id="KW-1185">Reference proteome</keyword>
<dbReference type="AlphaFoldDB" id="A0A2I2GL48"/>
<protein>
    <recommendedName>
        <fullName evidence="4">Fe2OG dioxygenase domain-containing protein</fullName>
    </recommendedName>
</protein>
<dbReference type="VEuPathDB" id="FungiDB:P170DRAFT_451649"/>
<dbReference type="STRING" id="1392250.A0A2I2GL48"/>
<accession>A0A2I2GL48</accession>
<reference evidence="2 3" key="1">
    <citation type="submission" date="2016-12" db="EMBL/GenBank/DDBJ databases">
        <title>The genomes of Aspergillus section Nigri reveals drivers in fungal speciation.</title>
        <authorList>
            <consortium name="DOE Joint Genome Institute"/>
            <person name="Vesth T.C."/>
            <person name="Nybo J."/>
            <person name="Theobald S."/>
            <person name="Brandl J."/>
            <person name="Frisvad J.C."/>
            <person name="Nielsen K.F."/>
            <person name="Lyhne E.K."/>
            <person name="Kogle M.E."/>
            <person name="Kuo A."/>
            <person name="Riley R."/>
            <person name="Clum A."/>
            <person name="Nolan M."/>
            <person name="Lipzen A."/>
            <person name="Salamov A."/>
            <person name="Henrissat B."/>
            <person name="Wiebenga A."/>
            <person name="De Vries R.P."/>
            <person name="Grigoriev I.V."/>
            <person name="Mortensen U.H."/>
            <person name="Andersen M.R."/>
            <person name="Baker S.E."/>
        </authorList>
    </citation>
    <scope>NUCLEOTIDE SEQUENCE [LARGE SCALE GENOMIC DNA]</scope>
    <source>
        <strain evidence="2 3">IBT 23096</strain>
    </source>
</reference>
<dbReference type="PANTHER" id="PTHR41677:SF1">
    <property type="entry name" value="FE2OG DIOXYGENASE DOMAIN-CONTAINING PROTEIN"/>
    <property type="match status" value="1"/>
</dbReference>
<evidence type="ECO:0000313" key="2">
    <source>
        <dbReference type="EMBL" id="PLB53591.1"/>
    </source>
</evidence>
<dbReference type="Proteomes" id="UP000234275">
    <property type="component" value="Unassembled WGS sequence"/>
</dbReference>
<name>A0A2I2GL48_9EURO</name>
<proteinExistence type="predicted"/>
<evidence type="ECO:0008006" key="4">
    <source>
        <dbReference type="Google" id="ProtNLM"/>
    </source>
</evidence>